<gene>
    <name evidence="1" type="ORF">LEA_18247</name>
</gene>
<evidence type="ECO:0000313" key="1">
    <source>
        <dbReference type="EMBL" id="EKC49736.1"/>
    </source>
</evidence>
<protein>
    <recommendedName>
        <fullName evidence="2">Transposase (putative) YhgA-like domain-containing protein</fullName>
    </recommendedName>
</protein>
<accession>K1SR89</accession>
<comment type="caution">
    <text evidence="1">The sequence shown here is derived from an EMBL/GenBank/DDBJ whole genome shotgun (WGS) entry which is preliminary data.</text>
</comment>
<dbReference type="AlphaFoldDB" id="K1SR89"/>
<feature type="non-terminal residue" evidence="1">
    <location>
        <position position="1"/>
    </location>
</feature>
<sequence length="112" mass="13077">NIMPVRDMGYQHAKYMEQIKEVKESNRKTGNYPNPMTKELNDSQKLSPVITLVLNYSQKEWEKPRCLNDMLKFPEDMKCELEPWIPSYSVCVINLASQPKRQSASINQILNT</sequence>
<proteinExistence type="predicted"/>
<evidence type="ECO:0008006" key="2">
    <source>
        <dbReference type="Google" id="ProtNLM"/>
    </source>
</evidence>
<name>K1SR89_9ZZZZ</name>
<reference evidence="1" key="1">
    <citation type="journal article" date="2013" name="Environ. Microbiol.">
        <title>Microbiota from the distal guts of lean and obese adolescents exhibit partial functional redundancy besides clear differences in community structure.</title>
        <authorList>
            <person name="Ferrer M."/>
            <person name="Ruiz A."/>
            <person name="Lanza F."/>
            <person name="Haange S.B."/>
            <person name="Oberbach A."/>
            <person name="Till H."/>
            <person name="Bargiela R."/>
            <person name="Campoy C."/>
            <person name="Segura M.T."/>
            <person name="Richter M."/>
            <person name="von Bergen M."/>
            <person name="Seifert J."/>
            <person name="Suarez A."/>
        </authorList>
    </citation>
    <scope>NUCLEOTIDE SEQUENCE</scope>
</reference>
<dbReference type="EMBL" id="AJWY01012509">
    <property type="protein sequence ID" value="EKC49736.1"/>
    <property type="molecule type" value="Genomic_DNA"/>
</dbReference>
<organism evidence="1">
    <name type="scientific">human gut metagenome</name>
    <dbReference type="NCBI Taxonomy" id="408170"/>
    <lineage>
        <taxon>unclassified sequences</taxon>
        <taxon>metagenomes</taxon>
        <taxon>organismal metagenomes</taxon>
    </lineage>
</organism>